<keyword evidence="2" id="KW-1133">Transmembrane helix</keyword>
<evidence type="ECO:0000313" key="7">
    <source>
        <dbReference type="Proteomes" id="UP000467841"/>
    </source>
</evidence>
<evidence type="ECO:0000313" key="5">
    <source>
        <dbReference type="EMBL" id="CAA7025217.1"/>
    </source>
</evidence>
<dbReference type="AlphaFoldDB" id="A0A6D2IAD6"/>
<dbReference type="EMBL" id="CACVBM020001817">
    <property type="protein sequence ID" value="CAA7060153.1"/>
    <property type="molecule type" value="Genomic_DNA"/>
</dbReference>
<name>A0A6D2IAD6_9BRAS</name>
<evidence type="ECO:0000313" key="6">
    <source>
        <dbReference type="EMBL" id="CAA7060153.1"/>
    </source>
</evidence>
<protein>
    <submittedName>
        <fullName evidence="5">Uncharacterized protein</fullName>
    </submittedName>
</protein>
<feature type="region of interest" description="Disordered" evidence="1">
    <location>
        <begin position="74"/>
        <end position="94"/>
    </location>
</feature>
<keyword evidence="2" id="KW-0812">Transmembrane</keyword>
<dbReference type="Proteomes" id="UP000467841">
    <property type="component" value="Unassembled WGS sequence"/>
</dbReference>
<feature type="transmembrane region" description="Helical" evidence="2">
    <location>
        <begin position="27"/>
        <end position="50"/>
    </location>
</feature>
<evidence type="ECO:0000256" key="1">
    <source>
        <dbReference type="SAM" id="MobiDB-lite"/>
    </source>
</evidence>
<proteinExistence type="predicted"/>
<dbReference type="EMBL" id="CACVBM020000998">
    <property type="protein sequence ID" value="CAA7025210.1"/>
    <property type="molecule type" value="Genomic_DNA"/>
</dbReference>
<dbReference type="EMBL" id="CACVBM020000998">
    <property type="protein sequence ID" value="CAA7025213.1"/>
    <property type="molecule type" value="Genomic_DNA"/>
</dbReference>
<evidence type="ECO:0000313" key="4">
    <source>
        <dbReference type="EMBL" id="CAA7025213.1"/>
    </source>
</evidence>
<evidence type="ECO:0000313" key="3">
    <source>
        <dbReference type="EMBL" id="CAA7025210.1"/>
    </source>
</evidence>
<accession>A0A6D2IAD6</accession>
<evidence type="ECO:0000256" key="2">
    <source>
        <dbReference type="SAM" id="Phobius"/>
    </source>
</evidence>
<sequence>MAPPPCASTSRTFDARRDDIIDLAEGIILLTACFVYIYVIVYILILGWLIEREGTKKEYFRLRDVELGRLPAGELIQEQSDGEESGLANDHGRG</sequence>
<reference evidence="5 7" key="1">
    <citation type="submission" date="2020-01" db="EMBL/GenBank/DDBJ databases">
        <authorList>
            <person name="Mishra B."/>
        </authorList>
    </citation>
    <scope>NUCLEOTIDE SEQUENCE [LARGE SCALE GENOMIC DNA]</scope>
</reference>
<dbReference type="OrthoDB" id="1129370at2759"/>
<organism evidence="5 7">
    <name type="scientific">Microthlaspi erraticum</name>
    <dbReference type="NCBI Taxonomy" id="1685480"/>
    <lineage>
        <taxon>Eukaryota</taxon>
        <taxon>Viridiplantae</taxon>
        <taxon>Streptophyta</taxon>
        <taxon>Embryophyta</taxon>
        <taxon>Tracheophyta</taxon>
        <taxon>Spermatophyta</taxon>
        <taxon>Magnoliopsida</taxon>
        <taxon>eudicotyledons</taxon>
        <taxon>Gunneridae</taxon>
        <taxon>Pentapetalae</taxon>
        <taxon>rosids</taxon>
        <taxon>malvids</taxon>
        <taxon>Brassicales</taxon>
        <taxon>Brassicaceae</taxon>
        <taxon>Coluteocarpeae</taxon>
        <taxon>Microthlaspi</taxon>
    </lineage>
</organism>
<gene>
    <name evidence="3" type="ORF">MERR_LOCUS12445</name>
    <name evidence="4" type="ORF">MERR_LOCUS12448</name>
    <name evidence="5" type="ORF">MERR_LOCUS12452</name>
    <name evidence="6" type="ORF">MERR_LOCUS47389</name>
</gene>
<keyword evidence="7" id="KW-1185">Reference proteome</keyword>
<dbReference type="EMBL" id="CACVBM020000998">
    <property type="protein sequence ID" value="CAA7025217.1"/>
    <property type="molecule type" value="Genomic_DNA"/>
</dbReference>
<keyword evidence="2" id="KW-0472">Membrane</keyword>